<keyword evidence="3" id="KW-1185">Reference proteome</keyword>
<protein>
    <recommendedName>
        <fullName evidence="4">DUF4834 domain-containing protein</fullName>
    </recommendedName>
</protein>
<dbReference type="EMBL" id="CP002691">
    <property type="protein sequence ID" value="AEE50011.1"/>
    <property type="molecule type" value="Genomic_DNA"/>
</dbReference>
<reference evidence="2 3" key="1">
    <citation type="journal article" date="2011" name="Stand. Genomic Sci.">
        <title>Complete genome sequence of Haliscomenobacter hydrossis type strain (O).</title>
        <authorList>
            <consortium name="US DOE Joint Genome Institute (JGI-PGF)"/>
            <person name="Daligault H."/>
            <person name="Lapidus A."/>
            <person name="Zeytun A."/>
            <person name="Nolan M."/>
            <person name="Lucas S."/>
            <person name="Del Rio T.G."/>
            <person name="Tice H."/>
            <person name="Cheng J.F."/>
            <person name="Tapia R."/>
            <person name="Han C."/>
            <person name="Goodwin L."/>
            <person name="Pitluck S."/>
            <person name="Liolios K."/>
            <person name="Pagani I."/>
            <person name="Ivanova N."/>
            <person name="Huntemann M."/>
            <person name="Mavromatis K."/>
            <person name="Mikhailova N."/>
            <person name="Pati A."/>
            <person name="Chen A."/>
            <person name="Palaniappan K."/>
            <person name="Land M."/>
            <person name="Hauser L."/>
            <person name="Brambilla E.M."/>
            <person name="Rohde M."/>
            <person name="Verbarg S."/>
            <person name="Goker M."/>
            <person name="Bristow J."/>
            <person name="Eisen J.A."/>
            <person name="Markowitz V."/>
            <person name="Hugenholtz P."/>
            <person name="Kyrpides N.C."/>
            <person name="Klenk H.P."/>
            <person name="Woyke T."/>
        </authorList>
    </citation>
    <scope>NUCLEOTIDE SEQUENCE [LARGE SCALE GENOMIC DNA]</scope>
    <source>
        <strain evidence="3">ATCC 27775 / DSM 1100 / LMG 10767 / O</strain>
    </source>
</reference>
<proteinExistence type="predicted"/>
<organism evidence="2 3">
    <name type="scientific">Haliscomenobacter hydrossis (strain ATCC 27775 / DSM 1100 / LMG 10767 / O)</name>
    <dbReference type="NCBI Taxonomy" id="760192"/>
    <lineage>
        <taxon>Bacteria</taxon>
        <taxon>Pseudomonadati</taxon>
        <taxon>Bacteroidota</taxon>
        <taxon>Saprospiria</taxon>
        <taxon>Saprospirales</taxon>
        <taxon>Haliscomenobacteraceae</taxon>
        <taxon>Haliscomenobacter</taxon>
    </lineage>
</organism>
<dbReference type="AlphaFoldDB" id="F4KRQ7"/>
<dbReference type="KEGG" id="hhy:Halhy_2126"/>
<feature type="compositionally biased region" description="Polar residues" evidence="1">
    <location>
        <begin position="35"/>
        <end position="51"/>
    </location>
</feature>
<gene>
    <name evidence="2" type="ordered locus">Halhy_2126</name>
</gene>
<accession>F4KRQ7</accession>
<dbReference type="Proteomes" id="UP000008461">
    <property type="component" value="Chromosome"/>
</dbReference>
<evidence type="ECO:0000313" key="3">
    <source>
        <dbReference type="Proteomes" id="UP000008461"/>
    </source>
</evidence>
<evidence type="ECO:0008006" key="4">
    <source>
        <dbReference type="Google" id="ProtNLM"/>
    </source>
</evidence>
<dbReference type="STRING" id="760192.Halhy_2126"/>
<dbReference type="HOGENOM" id="CLU_2879636_0_0_10"/>
<evidence type="ECO:0000313" key="2">
    <source>
        <dbReference type="EMBL" id="AEE50011.1"/>
    </source>
</evidence>
<sequence>MLKMIFMLAVIYIAYRLFTYKPGLPGRKPQDHIRNPTQNEPGKQGKKANSTYDDDYIDYEELK</sequence>
<feature type="compositionally biased region" description="Acidic residues" evidence="1">
    <location>
        <begin position="52"/>
        <end position="63"/>
    </location>
</feature>
<dbReference type="RefSeq" id="WP_013764564.1">
    <property type="nucleotide sequence ID" value="NC_015510.1"/>
</dbReference>
<feature type="region of interest" description="Disordered" evidence="1">
    <location>
        <begin position="26"/>
        <end position="63"/>
    </location>
</feature>
<evidence type="ECO:0000256" key="1">
    <source>
        <dbReference type="SAM" id="MobiDB-lite"/>
    </source>
</evidence>
<name>F4KRQ7_HALH1</name>
<reference key="2">
    <citation type="submission" date="2011-04" db="EMBL/GenBank/DDBJ databases">
        <title>Complete sequence of chromosome of Haliscomenobacter hydrossis DSM 1100.</title>
        <authorList>
            <consortium name="US DOE Joint Genome Institute (JGI-PGF)"/>
            <person name="Lucas S."/>
            <person name="Han J."/>
            <person name="Lapidus A."/>
            <person name="Bruce D."/>
            <person name="Goodwin L."/>
            <person name="Pitluck S."/>
            <person name="Peters L."/>
            <person name="Kyrpides N."/>
            <person name="Mavromatis K."/>
            <person name="Ivanova N."/>
            <person name="Ovchinnikova G."/>
            <person name="Pagani I."/>
            <person name="Daligault H."/>
            <person name="Detter J.C."/>
            <person name="Han C."/>
            <person name="Land M."/>
            <person name="Hauser L."/>
            <person name="Markowitz V."/>
            <person name="Cheng J.-F."/>
            <person name="Hugenholtz P."/>
            <person name="Woyke T."/>
            <person name="Wu D."/>
            <person name="Verbarg S."/>
            <person name="Frueling A."/>
            <person name="Brambilla E."/>
            <person name="Klenk H.-P."/>
            <person name="Eisen J.A."/>
        </authorList>
    </citation>
    <scope>NUCLEOTIDE SEQUENCE</scope>
    <source>
        <strain>DSM 1100</strain>
    </source>
</reference>